<feature type="transmembrane region" description="Helical" evidence="1">
    <location>
        <begin position="424"/>
        <end position="442"/>
    </location>
</feature>
<keyword evidence="1" id="KW-0812">Transmembrane</keyword>
<feature type="transmembrane region" description="Helical" evidence="1">
    <location>
        <begin position="303"/>
        <end position="321"/>
    </location>
</feature>
<proteinExistence type="predicted"/>
<evidence type="ECO:0000313" key="3">
    <source>
        <dbReference type="Proteomes" id="UP000186228"/>
    </source>
</evidence>
<dbReference type="EMBL" id="FMAC01000001">
    <property type="protein sequence ID" value="SCB10660.1"/>
    <property type="molecule type" value="Genomic_DNA"/>
</dbReference>
<keyword evidence="1" id="KW-0472">Membrane</keyword>
<feature type="transmembrane region" description="Helical" evidence="1">
    <location>
        <begin position="77"/>
        <end position="96"/>
    </location>
</feature>
<feature type="transmembrane region" description="Helical" evidence="1">
    <location>
        <begin position="328"/>
        <end position="345"/>
    </location>
</feature>
<feature type="transmembrane region" description="Helical" evidence="1">
    <location>
        <begin position="20"/>
        <end position="40"/>
    </location>
</feature>
<feature type="transmembrane region" description="Helical" evidence="1">
    <location>
        <begin position="46"/>
        <end position="65"/>
    </location>
</feature>
<evidence type="ECO:0000313" key="2">
    <source>
        <dbReference type="EMBL" id="SCB10660.1"/>
    </source>
</evidence>
<accession>A0A1C3U595</accession>
<evidence type="ECO:0008006" key="4">
    <source>
        <dbReference type="Google" id="ProtNLM"/>
    </source>
</evidence>
<keyword evidence="3" id="KW-1185">Reference proteome</keyword>
<protein>
    <recommendedName>
        <fullName evidence="4">4-amino-4-deoxy-L-arabinose transferase</fullName>
    </recommendedName>
</protein>
<evidence type="ECO:0000256" key="1">
    <source>
        <dbReference type="SAM" id="Phobius"/>
    </source>
</evidence>
<keyword evidence="1" id="KW-1133">Transmembrane helix</keyword>
<dbReference type="Proteomes" id="UP000186228">
    <property type="component" value="Unassembled WGS sequence"/>
</dbReference>
<dbReference type="RefSeq" id="WP_075851266.1">
    <property type="nucleotide sequence ID" value="NZ_FMAC01000001.1"/>
</dbReference>
<feature type="transmembrane region" description="Helical" evidence="1">
    <location>
        <begin position="127"/>
        <end position="146"/>
    </location>
</feature>
<reference evidence="3" key="1">
    <citation type="submission" date="2016-08" db="EMBL/GenBank/DDBJ databases">
        <authorList>
            <person name="Varghese N."/>
            <person name="Submissions Spin"/>
        </authorList>
    </citation>
    <scope>NUCLEOTIDE SEQUENCE [LARGE SCALE GENOMIC DNA]</scope>
    <source>
        <strain evidence="3">CCBAU 57015</strain>
    </source>
</reference>
<sequence>MEISEQTILRDADWTAQEVIFAVLAGAWVLLLHGAVPFLMTPTLGQAIWASGFAQSFANGGLLDIRAHDFGIPLPAAIAFGLSGALPMGWLIRLGLHPADAYAGVFALWLMIAFCSAYLICRSLGTVRSLSILGAAAWMGMPIVWAHANYSMLSLGIGLLPFYFLAALRLFRLEMAVNRVSAASLYVLAALISIFMDGYTFVMFAVGSSILLGYSLLSEGAKRQDLWTKALPVHIASFFLAYIAFAAYIGRYTYEQSPIDFFRGWGLDLSFALVPTKGMYWLLDKSGLSAARSDALYFGDASVWRTTFALPTIAVALWAWWQAGKRCNLSMCFLIVALIAFYMALGPSLKIDSVKPEEIRTAHPGQQSALMPAQLAIAPTGNAWISETLPGFKSMRASYRWSALGIFALWMVIVIWSGSSDRRYKLPAVALTLIALLNIPNLPERFRSLADNRMQFLQIDTDLVEKLRQTVKQNETVAFVPWQNDFIVNYLAPKIGFRAFNIGGDKNLADAQTQWPSDMQALGGQLDDSKVSHIVRLLALQKTDAVIVPYFHTLWSAHLWPCLDQTKAKLTESLKEEWSDIPDFYCPDQRKAALHSTIQKIEASPYLSVSDDDLFATIRLRPEYQRESGHDLLLKTILSHTPFPIEFGTALPDIGFILSEGWNTPEADHVWSQSVAKLALPVPDACDVRKCLTTLHFSIFGASPQRPVMIELESQTKSGDWKKAMSVTKQDGNELSVPLSTEMAYQEIKISIPDATSPAILMGTADDRTLGMALIRADLTFAN</sequence>
<organism evidence="2 3">
    <name type="scientific">Rhizobium hainanense</name>
    <dbReference type="NCBI Taxonomy" id="52131"/>
    <lineage>
        <taxon>Bacteria</taxon>
        <taxon>Pseudomonadati</taxon>
        <taxon>Pseudomonadota</taxon>
        <taxon>Alphaproteobacteria</taxon>
        <taxon>Hyphomicrobiales</taxon>
        <taxon>Rhizobiaceae</taxon>
        <taxon>Rhizobium/Agrobacterium group</taxon>
        <taxon>Rhizobium</taxon>
    </lineage>
</organism>
<dbReference type="OrthoDB" id="9767863at2"/>
<feature type="transmembrane region" description="Helical" evidence="1">
    <location>
        <begin position="152"/>
        <end position="171"/>
    </location>
</feature>
<dbReference type="AlphaFoldDB" id="A0A1C3U595"/>
<feature type="transmembrane region" description="Helical" evidence="1">
    <location>
        <begin position="231"/>
        <end position="249"/>
    </location>
</feature>
<name>A0A1C3U595_9HYPH</name>
<gene>
    <name evidence="2" type="ORF">GA0061100_101731</name>
</gene>
<feature type="transmembrane region" description="Helical" evidence="1">
    <location>
        <begin position="399"/>
        <end position="417"/>
    </location>
</feature>
<feature type="transmembrane region" description="Helical" evidence="1">
    <location>
        <begin position="102"/>
        <end position="120"/>
    </location>
</feature>
<dbReference type="STRING" id="52131.GA0061100_101731"/>
<feature type="transmembrane region" description="Helical" evidence="1">
    <location>
        <begin position="261"/>
        <end position="283"/>
    </location>
</feature>
<feature type="transmembrane region" description="Helical" evidence="1">
    <location>
        <begin position="183"/>
        <end position="211"/>
    </location>
</feature>